<dbReference type="RefSeq" id="WP_015415116.1">
    <property type="nucleotide sequence ID" value="NC_020409.1"/>
</dbReference>
<dbReference type="InterPro" id="IPR011991">
    <property type="entry name" value="ArsR-like_HTH"/>
</dbReference>
<keyword evidence="3" id="KW-0804">Transcription</keyword>
<dbReference type="GO" id="GO:0003677">
    <property type="term" value="F:DNA binding"/>
    <property type="evidence" value="ECO:0007669"/>
    <property type="project" value="UniProtKB-KW"/>
</dbReference>
<dbReference type="Gene3D" id="1.10.10.10">
    <property type="entry name" value="Winged helix-like DNA-binding domain superfamily/Winged helix DNA-binding domain"/>
    <property type="match status" value="1"/>
</dbReference>
<reference evidence="6" key="2">
    <citation type="journal article" date="2013" name="Stand. Genomic Sci.">
        <title>Complete genome sequence of Desulfocapsa sulfexigens, a marine deltaproteobacterium specialized in disproportionating inorganic sulfur compounds.</title>
        <authorList>
            <person name="Finster K.W."/>
            <person name="Kjeldsen K.U."/>
            <person name="Kube M."/>
            <person name="Reinhardt R."/>
            <person name="Mussmann M."/>
            <person name="Amann R."/>
            <person name="Schreiber L."/>
        </authorList>
    </citation>
    <scope>NUCLEOTIDE SEQUENCE [LARGE SCALE GENOMIC DNA]</scope>
    <source>
        <strain evidence="6">DSM 10523 / SB164P1</strain>
    </source>
</reference>
<keyword evidence="2" id="KW-0238">DNA-binding</keyword>
<dbReference type="GO" id="GO:0003700">
    <property type="term" value="F:DNA-binding transcription factor activity"/>
    <property type="evidence" value="ECO:0007669"/>
    <property type="project" value="InterPro"/>
</dbReference>
<evidence type="ECO:0000256" key="1">
    <source>
        <dbReference type="ARBA" id="ARBA00023015"/>
    </source>
</evidence>
<dbReference type="eggNOG" id="COG0640">
    <property type="taxonomic scope" value="Bacteria"/>
</dbReference>
<dbReference type="InterPro" id="IPR001845">
    <property type="entry name" value="HTH_ArsR_DNA-bd_dom"/>
</dbReference>
<sequence length="105" mass="11597">MITCMSKEMELHAKRLGELGNLTRLSIFRVLVKAGRKGVAVGDVQKILDIPGSTLSHHISRMVNAGLVEQRRESRTLYCLPLMDAVKETADFLLSECCSGNIVPK</sequence>
<keyword evidence="6" id="KW-1185">Reference proteome</keyword>
<evidence type="ECO:0000256" key="2">
    <source>
        <dbReference type="ARBA" id="ARBA00023125"/>
    </source>
</evidence>
<evidence type="ECO:0000313" key="6">
    <source>
        <dbReference type="Proteomes" id="UP000011724"/>
    </source>
</evidence>
<dbReference type="STRING" id="1322246.BN4_11837"/>
<dbReference type="KEGG" id="dpi:BN4_11837"/>
<keyword evidence="1" id="KW-0805">Transcription regulation</keyword>
<dbReference type="Pfam" id="PF12840">
    <property type="entry name" value="HTH_20"/>
    <property type="match status" value="1"/>
</dbReference>
<protein>
    <recommendedName>
        <fullName evidence="4">HTH arsR-type domain-containing protein</fullName>
    </recommendedName>
</protein>
<dbReference type="HOGENOM" id="CLU_097806_2_1_7"/>
<dbReference type="CDD" id="cd00090">
    <property type="entry name" value="HTH_ARSR"/>
    <property type="match status" value="1"/>
</dbReference>
<dbReference type="InterPro" id="IPR036390">
    <property type="entry name" value="WH_DNA-bd_sf"/>
</dbReference>
<gene>
    <name evidence="5" type="ordered locus">BN4_11837</name>
</gene>
<dbReference type="SMART" id="SM00418">
    <property type="entry name" value="HTH_ARSR"/>
    <property type="match status" value="1"/>
</dbReference>
<dbReference type="SUPFAM" id="SSF46785">
    <property type="entry name" value="Winged helix' DNA-binding domain"/>
    <property type="match status" value="1"/>
</dbReference>
<dbReference type="PANTHER" id="PTHR43132:SF2">
    <property type="entry name" value="ARSENICAL RESISTANCE OPERON REPRESSOR ARSR-RELATED"/>
    <property type="match status" value="1"/>
</dbReference>
<evidence type="ECO:0000313" key="5">
    <source>
        <dbReference type="EMBL" id="CCH49072.1"/>
    </source>
</evidence>
<feature type="domain" description="HTH arsR-type" evidence="4">
    <location>
        <begin position="4"/>
        <end position="101"/>
    </location>
</feature>
<evidence type="ECO:0000256" key="3">
    <source>
        <dbReference type="ARBA" id="ARBA00023163"/>
    </source>
</evidence>
<accession>M1WSS5</accession>
<dbReference type="PATRIC" id="fig|879567.3.peg.1935"/>
<organism evidence="5 6">
    <name type="scientific">Pseudodesulfovibrio piezophilus (strain DSM 21447 / JCM 15486 / C1TLV30)</name>
    <name type="common">Desulfovibrio piezophilus</name>
    <dbReference type="NCBI Taxonomy" id="1322246"/>
    <lineage>
        <taxon>Bacteria</taxon>
        <taxon>Pseudomonadati</taxon>
        <taxon>Thermodesulfobacteriota</taxon>
        <taxon>Desulfovibrionia</taxon>
        <taxon>Desulfovibrionales</taxon>
        <taxon>Desulfovibrionaceae</taxon>
    </lineage>
</organism>
<dbReference type="PANTHER" id="PTHR43132">
    <property type="entry name" value="ARSENICAL RESISTANCE OPERON REPRESSOR ARSR-RELATED"/>
    <property type="match status" value="1"/>
</dbReference>
<name>M1WSS5_PSEP2</name>
<dbReference type="Proteomes" id="UP000011724">
    <property type="component" value="Chromosome"/>
</dbReference>
<proteinExistence type="predicted"/>
<dbReference type="PROSITE" id="PS50987">
    <property type="entry name" value="HTH_ARSR_2"/>
    <property type="match status" value="1"/>
</dbReference>
<dbReference type="InterPro" id="IPR036388">
    <property type="entry name" value="WH-like_DNA-bd_sf"/>
</dbReference>
<dbReference type="EMBL" id="FO203427">
    <property type="protein sequence ID" value="CCH49072.1"/>
    <property type="molecule type" value="Genomic_DNA"/>
</dbReference>
<reference evidence="5 6" key="1">
    <citation type="journal article" date="2013" name="PLoS ONE">
        <title>The first genomic and proteomic characterization of a deep-sea sulfate reducer: insights into the piezophilic lifestyle of Desulfovibrio piezophilus.</title>
        <authorList>
            <person name="Pradel N."/>
            <person name="Ji B."/>
            <person name="Gimenez G."/>
            <person name="Talla E."/>
            <person name="Lenoble P."/>
            <person name="Garel M."/>
            <person name="Tamburini C."/>
            <person name="Fourquet P."/>
            <person name="Lebrun R."/>
            <person name="Bertin P."/>
            <person name="Denis Y."/>
            <person name="Pophillat M."/>
            <person name="Barbe V."/>
            <person name="Ollivier B."/>
            <person name="Dolla A."/>
        </authorList>
    </citation>
    <scope>NUCLEOTIDE SEQUENCE [LARGE SCALE GENOMIC DNA]</scope>
    <source>
        <strain evidence="6">DSM 10523 / SB164P1</strain>
    </source>
</reference>
<dbReference type="AlphaFoldDB" id="M1WSS5"/>
<evidence type="ECO:0000259" key="4">
    <source>
        <dbReference type="PROSITE" id="PS50987"/>
    </source>
</evidence>
<dbReference type="InterPro" id="IPR051011">
    <property type="entry name" value="Metal_resp_trans_reg"/>
</dbReference>